<dbReference type="SMART" id="SM01150">
    <property type="entry name" value="DUF1338"/>
    <property type="match status" value="1"/>
</dbReference>
<dbReference type="AlphaFoldDB" id="A0A520MUF8"/>
<evidence type="ECO:0000256" key="5">
    <source>
        <dbReference type="ARBA" id="ARBA00035013"/>
    </source>
</evidence>
<accession>A0A520MUF8</accession>
<comment type="caution">
    <text evidence="8">The sequence shown here is derived from an EMBL/GenBank/DDBJ whole genome shotgun (WGS) entry which is preliminary data.</text>
</comment>
<evidence type="ECO:0000256" key="1">
    <source>
        <dbReference type="ARBA" id="ARBA00001954"/>
    </source>
</evidence>
<dbReference type="EC" id="1.13.11.93" evidence="6"/>
<evidence type="ECO:0000256" key="4">
    <source>
        <dbReference type="ARBA" id="ARBA00023004"/>
    </source>
</evidence>
<keyword evidence="2" id="KW-0223">Dioxygenase</keyword>
<dbReference type="Proteomes" id="UP000320146">
    <property type="component" value="Unassembled WGS sequence"/>
</dbReference>
<protein>
    <recommendedName>
        <fullName evidence="6">2-oxoadipate dioxygenase/decarboxylase</fullName>
        <ecNumber evidence="6">1.13.11.93</ecNumber>
    </recommendedName>
    <alternativeName>
        <fullName evidence="7">2-hydroxyglutarate synthase</fullName>
    </alternativeName>
</protein>
<dbReference type="Gene3D" id="3.10.180.50">
    <property type="match status" value="1"/>
</dbReference>
<evidence type="ECO:0000313" key="9">
    <source>
        <dbReference type="Proteomes" id="UP000320146"/>
    </source>
</evidence>
<organism evidence="8 9">
    <name type="scientific">SAR86 cluster bacterium</name>
    <dbReference type="NCBI Taxonomy" id="2030880"/>
    <lineage>
        <taxon>Bacteria</taxon>
        <taxon>Pseudomonadati</taxon>
        <taxon>Pseudomonadota</taxon>
        <taxon>Gammaproteobacteria</taxon>
        <taxon>SAR86 cluster</taxon>
    </lineage>
</organism>
<dbReference type="Pfam" id="PF07063">
    <property type="entry name" value="HGLS"/>
    <property type="match status" value="1"/>
</dbReference>
<evidence type="ECO:0000256" key="7">
    <source>
        <dbReference type="ARBA" id="ARBA00035045"/>
    </source>
</evidence>
<comment type="cofactor">
    <cofactor evidence="1">
        <name>Fe(2+)</name>
        <dbReference type="ChEBI" id="CHEBI:29033"/>
    </cofactor>
</comment>
<evidence type="ECO:0000256" key="3">
    <source>
        <dbReference type="ARBA" id="ARBA00023002"/>
    </source>
</evidence>
<name>A0A520MUF8_9GAMM</name>
<proteinExistence type="inferred from homology"/>
<dbReference type="PANTHER" id="PTHR31136">
    <property type="entry name" value="DUF1338 DOMAIN-CONTAINING PROTEIN"/>
    <property type="match status" value="1"/>
</dbReference>
<sequence>MNTEQFLNKLWENYISYAPSAEKISKLFGEEVTNDHIAFRTLNFDKCSIEKQADYLSSYGYKVCGDYFFEQKRLEAIHLENDNPVHPKIFLSQLLSEDFSDELRIIMKDVLNGMSEEEPEKLFLGGRTWNIDYKKYELLASESEYASWLYVWGFCPNHFTVSVNHLTSFNELDAVNNLIKTNGYKLNSSGGEIKGSIEELLEQSSTMADKVRVQFTELDTEVPSCYYEFAKRYPDTNGKLYQGFVSKSADKIFESTNK</sequence>
<dbReference type="InterPro" id="IPR009770">
    <property type="entry name" value="HGLS"/>
</dbReference>
<gene>
    <name evidence="8" type="ORF">EVA99_00390</name>
</gene>
<dbReference type="CDD" id="cd16350">
    <property type="entry name" value="VOC_like"/>
    <property type="match status" value="1"/>
</dbReference>
<comment type="similarity">
    <text evidence="5">Belongs to the 2-oxoadipate dioxygenase/decarboxylase family.</text>
</comment>
<evidence type="ECO:0000256" key="6">
    <source>
        <dbReference type="ARBA" id="ARBA00035023"/>
    </source>
</evidence>
<dbReference type="EMBL" id="SHBL01000002">
    <property type="protein sequence ID" value="RZO24862.1"/>
    <property type="molecule type" value="Genomic_DNA"/>
</dbReference>
<keyword evidence="3" id="KW-0560">Oxidoreductase</keyword>
<evidence type="ECO:0000313" key="8">
    <source>
        <dbReference type="EMBL" id="RZO24862.1"/>
    </source>
</evidence>
<keyword evidence="4" id="KW-0408">Iron</keyword>
<dbReference type="GO" id="GO:0051213">
    <property type="term" value="F:dioxygenase activity"/>
    <property type="evidence" value="ECO:0007669"/>
    <property type="project" value="UniProtKB-KW"/>
</dbReference>
<reference evidence="8 9" key="1">
    <citation type="submission" date="2019-02" db="EMBL/GenBank/DDBJ databases">
        <title>Prokaryotic population dynamics and viral predation in marine succession experiment using metagenomics: the confinement effect.</title>
        <authorList>
            <person name="Haro-Moreno J.M."/>
            <person name="Rodriguez-Valera F."/>
            <person name="Lopez-Perez M."/>
        </authorList>
    </citation>
    <scope>NUCLEOTIDE SEQUENCE [LARGE SCALE GENOMIC DNA]</scope>
    <source>
        <strain evidence="8">MED-G166</strain>
    </source>
</reference>
<dbReference type="PANTHER" id="PTHR31136:SF5">
    <property type="entry name" value="2-OXOADIPATE DIOXYGENASE_DECARBOXYLASE, CHLOROPLASTIC"/>
    <property type="match status" value="1"/>
</dbReference>
<evidence type="ECO:0000256" key="2">
    <source>
        <dbReference type="ARBA" id="ARBA00022964"/>
    </source>
</evidence>